<dbReference type="InterPro" id="IPR012808">
    <property type="entry name" value="CHP02453"/>
</dbReference>
<dbReference type="PIRSF" id="PIRSF028451">
    <property type="entry name" value="UCP028451"/>
    <property type="match status" value="1"/>
</dbReference>
<dbReference type="NCBIfam" id="TIGR02453">
    <property type="entry name" value="TIGR02453 family protein"/>
    <property type="match status" value="1"/>
</dbReference>
<dbReference type="AlphaFoldDB" id="A0A3P3WE78"/>
<dbReference type="InterPro" id="IPR015996">
    <property type="entry name" value="UCP028451"/>
</dbReference>
<dbReference type="PANTHER" id="PTHR36452:SF1">
    <property type="entry name" value="DUF2461 DOMAIN-CONTAINING PROTEIN"/>
    <property type="match status" value="1"/>
</dbReference>
<dbReference type="Proteomes" id="UP000275719">
    <property type="component" value="Unassembled WGS sequence"/>
</dbReference>
<evidence type="ECO:0000313" key="1">
    <source>
        <dbReference type="EMBL" id="RRJ92677.1"/>
    </source>
</evidence>
<organism evidence="1 2">
    <name type="scientific">Paenimyroides tangerinum</name>
    <dbReference type="NCBI Taxonomy" id="2488728"/>
    <lineage>
        <taxon>Bacteria</taxon>
        <taxon>Pseudomonadati</taxon>
        <taxon>Bacteroidota</taxon>
        <taxon>Flavobacteriia</taxon>
        <taxon>Flavobacteriales</taxon>
        <taxon>Flavobacteriaceae</taxon>
        <taxon>Paenimyroides</taxon>
    </lineage>
</organism>
<accession>A0A3P3WE78</accession>
<dbReference type="OrthoDB" id="9794241at2"/>
<proteinExistence type="predicted"/>
<dbReference type="PANTHER" id="PTHR36452">
    <property type="entry name" value="CHROMOSOME 12, WHOLE GENOME SHOTGUN SEQUENCE"/>
    <property type="match status" value="1"/>
</dbReference>
<dbReference type="EMBL" id="RQVQ01000004">
    <property type="protein sequence ID" value="RRJ92677.1"/>
    <property type="molecule type" value="Genomic_DNA"/>
</dbReference>
<protein>
    <submittedName>
        <fullName evidence="1">DUF2461 domain-containing protein</fullName>
    </submittedName>
</protein>
<gene>
    <name evidence="1" type="ORF">EG240_02520</name>
</gene>
<keyword evidence="2" id="KW-1185">Reference proteome</keyword>
<reference evidence="1 2" key="1">
    <citation type="submission" date="2018-11" db="EMBL/GenBank/DDBJ databases">
        <title>Flavobacterium sp. nov., YIM 102701-2 draft genome.</title>
        <authorList>
            <person name="Li G."/>
            <person name="Jiang Y."/>
        </authorList>
    </citation>
    <scope>NUCLEOTIDE SEQUENCE [LARGE SCALE GENOMIC DNA]</scope>
    <source>
        <strain evidence="1 2">YIM 102701-2</strain>
    </source>
</reference>
<evidence type="ECO:0000313" key="2">
    <source>
        <dbReference type="Proteomes" id="UP000275719"/>
    </source>
</evidence>
<dbReference type="Pfam" id="PF09365">
    <property type="entry name" value="DUF2461"/>
    <property type="match status" value="1"/>
</dbReference>
<sequence>MKAMKQEIFDFLSDIEKNNNRVWFAENKQRYENCKENMLIDFKEIYNQLAESDALEPMKAYRIYRDVRFSKDKLPYKTNFSMYVGRLQPQNRGGYYLQIEPGKSFVGGGFWGPNAEDLLRIREEIALDNELVQILNEPTFKSFYGEIQGESLKTAPKGFDKNHDRIELLRLKQFLFTKSFSDEEVLASDFNRKVVEAFDKLRPFFEYMSDVLTTNSNGERRF</sequence>
<comment type="caution">
    <text evidence="1">The sequence shown here is derived from an EMBL/GenBank/DDBJ whole genome shotgun (WGS) entry which is preliminary data.</text>
</comment>
<name>A0A3P3WE78_9FLAO</name>